<dbReference type="InterPro" id="IPR006045">
    <property type="entry name" value="Cupin_1"/>
</dbReference>
<dbReference type="InterPro" id="IPR047121">
    <property type="entry name" value="YjiB-like"/>
</dbReference>
<evidence type="ECO:0000259" key="1">
    <source>
        <dbReference type="Pfam" id="PF00190"/>
    </source>
</evidence>
<sequence>MDSQQDIKATIKKYHLPPTPLIPNSPHPLLHYSNVLLTRHSSNTSPSSTAPPTANTIALRAHNLFSTNNWEPQWIYRYGPTQQAHYHSRVHECMVVLCGEALITFGAADSEITPRDELVTTSPPAAKPSPAHGQGITLSAHAGDVFVIPAGIAHKTHHVTAGSEFALLTPGDGHGIIGREGKASDREVGDFLASADLDGFVMFGAYPASSTEGWDFAVGGEDVGDFEHVWSVSVPERDPMFGDRDIGLVGLWA</sequence>
<proteinExistence type="predicted"/>
<dbReference type="EMBL" id="CAJPDQ010000023">
    <property type="protein sequence ID" value="CAF9925483.1"/>
    <property type="molecule type" value="Genomic_DNA"/>
</dbReference>
<dbReference type="InterPro" id="IPR011051">
    <property type="entry name" value="RmlC_Cupin_sf"/>
</dbReference>
<accession>A0A8H3FPF5</accession>
<gene>
    <name evidence="2" type="ORF">GOMPHAMPRED_003900</name>
</gene>
<feature type="domain" description="Cupin type-1" evidence="1">
    <location>
        <begin position="83"/>
        <end position="157"/>
    </location>
</feature>
<keyword evidence="3" id="KW-1185">Reference proteome</keyword>
<dbReference type="OrthoDB" id="2446447at2759"/>
<dbReference type="InterPro" id="IPR014710">
    <property type="entry name" value="RmlC-like_jellyroll"/>
</dbReference>
<organism evidence="2 3">
    <name type="scientific">Gomphillus americanus</name>
    <dbReference type="NCBI Taxonomy" id="1940652"/>
    <lineage>
        <taxon>Eukaryota</taxon>
        <taxon>Fungi</taxon>
        <taxon>Dikarya</taxon>
        <taxon>Ascomycota</taxon>
        <taxon>Pezizomycotina</taxon>
        <taxon>Lecanoromycetes</taxon>
        <taxon>OSLEUM clade</taxon>
        <taxon>Ostropomycetidae</taxon>
        <taxon>Ostropales</taxon>
        <taxon>Graphidaceae</taxon>
        <taxon>Gomphilloideae</taxon>
        <taxon>Gomphillus</taxon>
    </lineage>
</organism>
<reference evidence="2" key="1">
    <citation type="submission" date="2021-03" db="EMBL/GenBank/DDBJ databases">
        <authorList>
            <person name="Tagirdzhanova G."/>
        </authorList>
    </citation>
    <scope>NUCLEOTIDE SEQUENCE</scope>
</reference>
<comment type="caution">
    <text evidence="2">The sequence shown here is derived from an EMBL/GenBank/DDBJ whole genome shotgun (WGS) entry which is preliminary data.</text>
</comment>
<evidence type="ECO:0000313" key="2">
    <source>
        <dbReference type="EMBL" id="CAF9925483.1"/>
    </source>
</evidence>
<dbReference type="Proteomes" id="UP000664169">
    <property type="component" value="Unassembled WGS sequence"/>
</dbReference>
<dbReference type="AlphaFoldDB" id="A0A8H3FPF5"/>
<dbReference type="PANTHER" id="PTHR36448">
    <property type="entry name" value="BLR7373 PROTEIN"/>
    <property type="match status" value="1"/>
</dbReference>
<evidence type="ECO:0000313" key="3">
    <source>
        <dbReference type="Proteomes" id="UP000664169"/>
    </source>
</evidence>
<dbReference type="SUPFAM" id="SSF51182">
    <property type="entry name" value="RmlC-like cupins"/>
    <property type="match status" value="1"/>
</dbReference>
<dbReference type="Pfam" id="PF00190">
    <property type="entry name" value="Cupin_1"/>
    <property type="match status" value="1"/>
</dbReference>
<protein>
    <recommendedName>
        <fullName evidence="1">Cupin type-1 domain-containing protein</fullName>
    </recommendedName>
</protein>
<name>A0A8H3FPF5_9LECA</name>
<dbReference type="PANTHER" id="PTHR36448:SF3">
    <property type="entry name" value="CUPIN TYPE-2 DOMAIN-CONTAINING PROTEIN"/>
    <property type="match status" value="1"/>
</dbReference>
<dbReference type="Gene3D" id="2.60.120.10">
    <property type="entry name" value="Jelly Rolls"/>
    <property type="match status" value="1"/>
</dbReference>